<gene>
    <name evidence="6" type="primary">nos</name>
    <name evidence="6" type="ORF">RRU01S_24_00590</name>
</gene>
<evidence type="ECO:0000259" key="5">
    <source>
        <dbReference type="Pfam" id="PF02317"/>
    </source>
</evidence>
<comment type="caution">
    <text evidence="6">The sequence shown here is derived from an EMBL/GenBank/DDBJ whole genome shotgun (WGS) entry which is preliminary data.</text>
</comment>
<reference evidence="6 7" key="1">
    <citation type="submission" date="2014-08" db="EMBL/GenBank/DDBJ databases">
        <title>Whole genome shotgun sequence of Rhizobium rubi NBRC 13261.</title>
        <authorList>
            <person name="Katano-Makiyama Y."/>
            <person name="Hosoyama A."/>
            <person name="Hashimoto M."/>
            <person name="Hosoyama Y."/>
            <person name="Noguchi M."/>
            <person name="Tsuchikane K."/>
            <person name="Uohara A."/>
            <person name="Ohji S."/>
            <person name="Ichikawa N."/>
            <person name="Kimura A."/>
            <person name="Yamazoe A."/>
            <person name="Fujita N."/>
        </authorList>
    </citation>
    <scope>NUCLEOTIDE SEQUENCE [LARGE SCALE GENOMIC DNA]</scope>
    <source>
        <strain evidence="6 7">NBRC 13261</strain>
    </source>
</reference>
<evidence type="ECO:0000256" key="2">
    <source>
        <dbReference type="ARBA" id="ARBA00022857"/>
    </source>
</evidence>
<feature type="domain" description="Opine dehydrogenase" evidence="5">
    <location>
        <begin position="220"/>
        <end position="373"/>
    </location>
</feature>
<keyword evidence="2" id="KW-0521">NADP</keyword>
<dbReference type="Gene3D" id="1.10.1040.10">
    <property type="entry name" value="N-(1-d-carboxylethyl)-l-norvaline Dehydrogenase, domain 2"/>
    <property type="match status" value="1"/>
</dbReference>
<dbReference type="Proteomes" id="UP000028701">
    <property type="component" value="Unassembled WGS sequence"/>
</dbReference>
<dbReference type="AlphaFoldDB" id="A0A081CZT5"/>
<keyword evidence="3" id="KW-0560">Oxidoreductase</keyword>
<dbReference type="GO" id="GO:0051287">
    <property type="term" value="F:NAD binding"/>
    <property type="evidence" value="ECO:0007669"/>
    <property type="project" value="InterPro"/>
</dbReference>
<dbReference type="EMBL" id="BBJU01000024">
    <property type="protein sequence ID" value="GAK72181.1"/>
    <property type="molecule type" value="Genomic_DNA"/>
</dbReference>
<dbReference type="InterPro" id="IPR011128">
    <property type="entry name" value="G3P_DH_NAD-dep_N"/>
</dbReference>
<dbReference type="SUPFAM" id="SSF51735">
    <property type="entry name" value="NAD(P)-binding Rossmann-fold domains"/>
    <property type="match status" value="1"/>
</dbReference>
<name>A0A081CZT5_9HYPH</name>
<dbReference type="Gene3D" id="3.40.50.720">
    <property type="entry name" value="NAD(P)-binding Rossmann-like Domain"/>
    <property type="match status" value="1"/>
</dbReference>
<feature type="domain" description="Glycerol-3-phosphate dehydrogenase NAD-dependent N-terminal" evidence="4">
    <location>
        <begin position="24"/>
        <end position="138"/>
    </location>
</feature>
<evidence type="ECO:0000313" key="6">
    <source>
        <dbReference type="EMBL" id="GAK72181.1"/>
    </source>
</evidence>
<evidence type="ECO:0000259" key="4">
    <source>
        <dbReference type="Pfam" id="PF01210"/>
    </source>
</evidence>
<dbReference type="InterPro" id="IPR036291">
    <property type="entry name" value="NAD(P)-bd_dom_sf"/>
</dbReference>
<dbReference type="Pfam" id="PF01210">
    <property type="entry name" value="NAD_Gly3P_dh_N"/>
    <property type="match status" value="1"/>
</dbReference>
<dbReference type="Pfam" id="PF02317">
    <property type="entry name" value="Octopine_DH"/>
    <property type="match status" value="1"/>
</dbReference>
<protein>
    <submittedName>
        <fullName evidence="6">D-nopaline dehydrogenase</fullName>
    </submittedName>
</protein>
<dbReference type="InterPro" id="IPR013328">
    <property type="entry name" value="6PGD_dom2"/>
</dbReference>
<dbReference type="eggNOG" id="COG0240">
    <property type="taxonomic scope" value="Bacteria"/>
</dbReference>
<dbReference type="InterPro" id="IPR008927">
    <property type="entry name" value="6-PGluconate_DH-like_C_sf"/>
</dbReference>
<evidence type="ECO:0000256" key="3">
    <source>
        <dbReference type="ARBA" id="ARBA00023002"/>
    </source>
</evidence>
<proteinExistence type="inferred from homology"/>
<organism evidence="6 7">
    <name type="scientific">Agrobacterium rubi TR3 = NBRC 13261</name>
    <dbReference type="NCBI Taxonomy" id="1368415"/>
    <lineage>
        <taxon>Bacteria</taxon>
        <taxon>Pseudomonadati</taxon>
        <taxon>Pseudomonadota</taxon>
        <taxon>Alphaproteobacteria</taxon>
        <taxon>Hyphomicrobiales</taxon>
        <taxon>Rhizobiaceae</taxon>
        <taxon>Rhizobium/Agrobacterium group</taxon>
        <taxon>Agrobacterium</taxon>
    </lineage>
</organism>
<sequence>MALASSSTSLPVPAAGHHPLPLTVGVLGSGHAGTALAAWFASRHVSTALWAPADHPGSISAIKANEGVVTTEGVINGSFTVSASDDLLAVIRSSHLLIIVTRADVHDSFVSELANFNGELAEKDILVVCGHGFSMKYERQLQCKRILETDNSPTTSKLSDKKKCKVNIKEMKASFGLSCFPIHRNDVGVIDLPEDIKIIFAQLFTARIIPIPPLQVLFFSNYITHAIAAVMNIGRLRDPVNSLTKRAEQWLLELDERTPRAETDFFFYGEGSNTYVCNVQEQVDQERRKVAKACGLHLNSLLQECNDEYGTNYATLREYCLAPSPHNVHYACPDNMEHRYFSEELCSLEDIAAIATITKIEMPLTRAFINIIHAGKANFPPTDKTSSVIGNFRSGDLIRFGATILVKDEMMK</sequence>
<evidence type="ECO:0000313" key="7">
    <source>
        <dbReference type="Proteomes" id="UP000028701"/>
    </source>
</evidence>
<comment type="similarity">
    <text evidence="1">Belongs to the lysopine/nopaline/octopine/opine/vitopine dehydrogenases family.</text>
</comment>
<dbReference type="GO" id="GO:0046168">
    <property type="term" value="P:glycerol-3-phosphate catabolic process"/>
    <property type="evidence" value="ECO:0007669"/>
    <property type="project" value="InterPro"/>
</dbReference>
<dbReference type="OrthoDB" id="8290883at2"/>
<dbReference type="SUPFAM" id="SSF48179">
    <property type="entry name" value="6-phosphogluconate dehydrogenase C-terminal domain-like"/>
    <property type="match status" value="1"/>
</dbReference>
<dbReference type="GO" id="GO:0016616">
    <property type="term" value="F:oxidoreductase activity, acting on the CH-OH group of donors, NAD or NADP as acceptor"/>
    <property type="evidence" value="ECO:0007669"/>
    <property type="project" value="InterPro"/>
</dbReference>
<dbReference type="InterPro" id="IPR003421">
    <property type="entry name" value="Opine_DH"/>
</dbReference>
<dbReference type="RefSeq" id="WP_045231695.1">
    <property type="nucleotide sequence ID" value="NZ_BBJU01000024.1"/>
</dbReference>
<accession>A0A081CZT5</accession>
<evidence type="ECO:0000256" key="1">
    <source>
        <dbReference type="ARBA" id="ARBA00008730"/>
    </source>
</evidence>